<sequence>MLSVEEAARQLGVTPARVRALIKDGRLSAAKNGREWVLREEDVLARLMEAPRAGRPRRAGTGPRLLRRQEEGGVPSAERADRAHELYDECRRMFAHLPSEELMAAARTREEASFYMAAFDFFLQQRQRELVKQGVF</sequence>
<dbReference type="Pfam" id="PF12728">
    <property type="entry name" value="HTH_17"/>
    <property type="match status" value="1"/>
</dbReference>
<evidence type="ECO:0000259" key="2">
    <source>
        <dbReference type="Pfam" id="PF12728"/>
    </source>
</evidence>
<comment type="caution">
    <text evidence="3">The sequence shown here is derived from an EMBL/GenBank/DDBJ whole genome shotgun (WGS) entry which is preliminary data.</text>
</comment>
<reference evidence="3 4" key="1">
    <citation type="submission" date="2024-01" db="EMBL/GenBank/DDBJ databases">
        <title>novel species in genus Adlercreutzia.</title>
        <authorList>
            <person name="Liu X."/>
        </authorList>
    </citation>
    <scope>NUCLEOTIDE SEQUENCE [LARGE SCALE GENOMIC DNA]</scope>
    <source>
        <strain evidence="3 4">R22</strain>
    </source>
</reference>
<gene>
    <name evidence="3" type="ORF">VJ920_00935</name>
</gene>
<evidence type="ECO:0000256" key="1">
    <source>
        <dbReference type="SAM" id="MobiDB-lite"/>
    </source>
</evidence>
<dbReference type="InterPro" id="IPR010093">
    <property type="entry name" value="SinI_DNA-bd"/>
</dbReference>
<protein>
    <submittedName>
        <fullName evidence="3">Helix-turn-helix domain-containing protein</fullName>
    </submittedName>
</protein>
<dbReference type="Proteomes" id="UP001343724">
    <property type="component" value="Unassembled WGS sequence"/>
</dbReference>
<accession>A0ABU6IW59</accession>
<organism evidence="3 4">
    <name type="scientific">Adlercreutzia shanghongiae</name>
    <dbReference type="NCBI Taxonomy" id="3111773"/>
    <lineage>
        <taxon>Bacteria</taxon>
        <taxon>Bacillati</taxon>
        <taxon>Actinomycetota</taxon>
        <taxon>Coriobacteriia</taxon>
        <taxon>Eggerthellales</taxon>
        <taxon>Eggerthellaceae</taxon>
        <taxon>Adlercreutzia</taxon>
    </lineage>
</organism>
<feature type="domain" description="Helix-turn-helix" evidence="2">
    <location>
        <begin position="1"/>
        <end position="48"/>
    </location>
</feature>
<proteinExistence type="predicted"/>
<name>A0ABU6IW59_9ACTN</name>
<dbReference type="InterPro" id="IPR041657">
    <property type="entry name" value="HTH_17"/>
</dbReference>
<evidence type="ECO:0000313" key="3">
    <source>
        <dbReference type="EMBL" id="MEC4293872.1"/>
    </source>
</evidence>
<evidence type="ECO:0000313" key="4">
    <source>
        <dbReference type="Proteomes" id="UP001343724"/>
    </source>
</evidence>
<dbReference type="EMBL" id="JAYMFH010000001">
    <property type="protein sequence ID" value="MEC4293872.1"/>
    <property type="molecule type" value="Genomic_DNA"/>
</dbReference>
<keyword evidence="4" id="KW-1185">Reference proteome</keyword>
<dbReference type="RefSeq" id="WP_326438431.1">
    <property type="nucleotide sequence ID" value="NZ_JAYMFH010000001.1"/>
</dbReference>
<feature type="region of interest" description="Disordered" evidence="1">
    <location>
        <begin position="51"/>
        <end position="80"/>
    </location>
</feature>
<dbReference type="NCBIfam" id="TIGR01764">
    <property type="entry name" value="excise"/>
    <property type="match status" value="1"/>
</dbReference>